<sequence>MATAAAPPDGPISVASRMIDITVVIEGVRHRVKGKIGHTLAQALADSSIPLVAESCPIISMKKGPDTHVSLPPSVIAMMPEMNDEDEWFLGDIAESPSMKSSRMASTVTLNRELDGMVCAIQPNRPFRSL</sequence>
<dbReference type="Gene3D" id="3.10.20.30">
    <property type="match status" value="1"/>
</dbReference>
<dbReference type="InterPro" id="IPR012675">
    <property type="entry name" value="Beta-grasp_dom_sf"/>
</dbReference>
<dbReference type="EMBL" id="HBFC01004117">
    <property type="protein sequence ID" value="CAD8699499.1"/>
    <property type="molecule type" value="Transcribed_RNA"/>
</dbReference>
<gene>
    <name evidence="1" type="ORF">MANT1106_LOCUS2181</name>
</gene>
<proteinExistence type="predicted"/>
<reference evidence="1" key="1">
    <citation type="submission" date="2021-01" db="EMBL/GenBank/DDBJ databases">
        <authorList>
            <person name="Corre E."/>
            <person name="Pelletier E."/>
            <person name="Niang G."/>
            <person name="Scheremetjew M."/>
            <person name="Finn R."/>
            <person name="Kale V."/>
            <person name="Holt S."/>
            <person name="Cochrane G."/>
            <person name="Meng A."/>
            <person name="Brown T."/>
            <person name="Cohen L."/>
        </authorList>
    </citation>
    <scope>NUCLEOTIDE SEQUENCE</scope>
    <source>
        <strain evidence="1">SL-175</strain>
    </source>
</reference>
<evidence type="ECO:0000313" key="1">
    <source>
        <dbReference type="EMBL" id="CAD8699499.1"/>
    </source>
</evidence>
<organism evidence="1">
    <name type="scientific">Mantoniella antarctica</name>
    <dbReference type="NCBI Taxonomy" id="81844"/>
    <lineage>
        <taxon>Eukaryota</taxon>
        <taxon>Viridiplantae</taxon>
        <taxon>Chlorophyta</taxon>
        <taxon>Mamiellophyceae</taxon>
        <taxon>Mamiellales</taxon>
        <taxon>Mamiellaceae</taxon>
        <taxon>Mantoniella</taxon>
    </lineage>
</organism>
<protein>
    <submittedName>
        <fullName evidence="1">Uncharacterized protein</fullName>
    </submittedName>
</protein>
<name>A0A7S0S9B7_9CHLO</name>
<dbReference type="AlphaFoldDB" id="A0A7S0S9B7"/>
<accession>A0A7S0S9B7</accession>